<keyword evidence="2" id="KW-1185">Reference proteome</keyword>
<dbReference type="RefSeq" id="WP_311346784.1">
    <property type="nucleotide sequence ID" value="NZ_JAVREI010000018.1"/>
</dbReference>
<comment type="caution">
    <text evidence="1">The sequence shown here is derived from an EMBL/GenBank/DDBJ whole genome shotgun (WGS) entry which is preliminary data.</text>
</comment>
<accession>A0ABU2KCR6</accession>
<gene>
    <name evidence="1" type="ORF">RM425_18945</name>
</gene>
<proteinExistence type="predicted"/>
<protein>
    <submittedName>
        <fullName evidence="1">Uncharacterized protein</fullName>
    </submittedName>
</protein>
<dbReference type="Proteomes" id="UP001183222">
    <property type="component" value="Unassembled WGS sequence"/>
</dbReference>
<dbReference type="EMBL" id="JAVREI010000018">
    <property type="protein sequence ID" value="MDT0277983.1"/>
    <property type="molecule type" value="Genomic_DNA"/>
</dbReference>
<reference evidence="2" key="1">
    <citation type="submission" date="2023-07" db="EMBL/GenBank/DDBJ databases">
        <title>30 novel species of actinomycetes from the DSMZ collection.</title>
        <authorList>
            <person name="Nouioui I."/>
        </authorList>
    </citation>
    <scope>NUCLEOTIDE SEQUENCE [LARGE SCALE GENOMIC DNA]</scope>
    <source>
        <strain evidence="2">DSM 46792</strain>
    </source>
</reference>
<evidence type="ECO:0000313" key="2">
    <source>
        <dbReference type="Proteomes" id="UP001183222"/>
    </source>
</evidence>
<name>A0ABU2KCR6_9ACTN</name>
<organism evidence="1 2">
    <name type="scientific">Blastococcus goldschmidtiae</name>
    <dbReference type="NCBI Taxonomy" id="3075546"/>
    <lineage>
        <taxon>Bacteria</taxon>
        <taxon>Bacillati</taxon>
        <taxon>Actinomycetota</taxon>
        <taxon>Actinomycetes</taxon>
        <taxon>Geodermatophilales</taxon>
        <taxon>Geodermatophilaceae</taxon>
        <taxon>Blastococcus</taxon>
    </lineage>
</organism>
<evidence type="ECO:0000313" key="1">
    <source>
        <dbReference type="EMBL" id="MDT0277983.1"/>
    </source>
</evidence>
<sequence>MSTQHDQNRPTAPRSHPTPRCLRHHVWLAACDDCREQHAGLLRGRRSSSADR</sequence>